<gene>
    <name evidence="8" type="ORF">DW352_17025</name>
</gene>
<dbReference type="PANTHER" id="PTHR32322:SF2">
    <property type="entry name" value="EAMA DOMAIN-CONTAINING PROTEIN"/>
    <property type="match status" value="1"/>
</dbReference>
<evidence type="ECO:0000256" key="5">
    <source>
        <dbReference type="ARBA" id="ARBA00023136"/>
    </source>
</evidence>
<feature type="transmembrane region" description="Helical" evidence="6">
    <location>
        <begin position="192"/>
        <end position="211"/>
    </location>
</feature>
<evidence type="ECO:0000256" key="4">
    <source>
        <dbReference type="ARBA" id="ARBA00022989"/>
    </source>
</evidence>
<accession>A0A345ZYS9</accession>
<dbReference type="KEGG" id="ptaw:DW352_17025"/>
<feature type="transmembrane region" description="Helical" evidence="6">
    <location>
        <begin position="279"/>
        <end position="295"/>
    </location>
</feature>
<dbReference type="SUPFAM" id="SSF103481">
    <property type="entry name" value="Multidrug resistance efflux transporter EmrE"/>
    <property type="match status" value="2"/>
</dbReference>
<dbReference type="Pfam" id="PF00892">
    <property type="entry name" value="EamA"/>
    <property type="match status" value="2"/>
</dbReference>
<evidence type="ECO:0000313" key="9">
    <source>
        <dbReference type="Proteomes" id="UP000254889"/>
    </source>
</evidence>
<keyword evidence="9" id="KW-1185">Reference proteome</keyword>
<dbReference type="EMBL" id="CP031417">
    <property type="protein sequence ID" value="AXK82076.1"/>
    <property type="molecule type" value="Genomic_DNA"/>
</dbReference>
<feature type="transmembrane region" description="Helical" evidence="6">
    <location>
        <begin position="12"/>
        <end position="29"/>
    </location>
</feature>
<feature type="transmembrane region" description="Helical" evidence="6">
    <location>
        <begin position="76"/>
        <end position="99"/>
    </location>
</feature>
<feature type="transmembrane region" description="Helical" evidence="6">
    <location>
        <begin position="105"/>
        <end position="124"/>
    </location>
</feature>
<organism evidence="8 9">
    <name type="scientific">Pseudolabrys taiwanensis</name>
    <dbReference type="NCBI Taxonomy" id="331696"/>
    <lineage>
        <taxon>Bacteria</taxon>
        <taxon>Pseudomonadati</taxon>
        <taxon>Pseudomonadota</taxon>
        <taxon>Alphaproteobacteria</taxon>
        <taxon>Hyphomicrobiales</taxon>
        <taxon>Xanthobacteraceae</taxon>
        <taxon>Pseudolabrys</taxon>
    </lineage>
</organism>
<comment type="subcellular location">
    <subcellularLocation>
        <location evidence="1">Membrane</location>
        <topology evidence="1">Multi-pass membrane protein</topology>
    </subcellularLocation>
</comment>
<evidence type="ECO:0000256" key="2">
    <source>
        <dbReference type="ARBA" id="ARBA00007362"/>
    </source>
</evidence>
<feature type="transmembrane region" description="Helical" evidence="6">
    <location>
        <begin position="136"/>
        <end position="154"/>
    </location>
</feature>
<evidence type="ECO:0000256" key="1">
    <source>
        <dbReference type="ARBA" id="ARBA00004141"/>
    </source>
</evidence>
<keyword evidence="3 6" id="KW-0812">Transmembrane</keyword>
<dbReference type="InterPro" id="IPR037185">
    <property type="entry name" value="EmrE-like"/>
</dbReference>
<dbReference type="RefSeq" id="WP_115692455.1">
    <property type="nucleotide sequence ID" value="NZ_CP031417.1"/>
</dbReference>
<feature type="domain" description="EamA" evidence="7">
    <location>
        <begin position="161"/>
        <end position="296"/>
    </location>
</feature>
<feature type="transmembrane region" description="Helical" evidence="6">
    <location>
        <begin position="254"/>
        <end position="273"/>
    </location>
</feature>
<comment type="similarity">
    <text evidence="2">Belongs to the EamA transporter family.</text>
</comment>
<protein>
    <submittedName>
        <fullName evidence="8">DMT family transporter</fullName>
    </submittedName>
</protein>
<name>A0A345ZYS9_9HYPH</name>
<evidence type="ECO:0000313" key="8">
    <source>
        <dbReference type="EMBL" id="AXK82076.1"/>
    </source>
</evidence>
<dbReference type="PANTHER" id="PTHR32322">
    <property type="entry name" value="INNER MEMBRANE TRANSPORTER"/>
    <property type="match status" value="1"/>
</dbReference>
<sequence>MSATASHVTRPLDALAAGVVVVLCLSWGFNQVAVKLALPEIPPYTQAMIRSIGATVLVAGWCKLRGIPIFSRDGSLMAGIAAGIGFGLEFVFVFQGLVYTTATRAVLFIYLAPFFVVLGTRIFLPADRFSKFQWLGLGLSFAGMLLAFGLPTPALDPRQMLGDVMMVAAAVAWAFTTLVIKAKLTRISSEKVMLYQLVVSVVMLGFCAVVAGERMTHMPSALALGALAYQTIWVVSVTFVIWFALVVRYSANRLSAFTFLTPLFGVAAGHLVLNEPLTPAFGAAVALVAAGLVLVNRAGKA</sequence>
<reference evidence="8 9" key="1">
    <citation type="submission" date="2018-07" db="EMBL/GenBank/DDBJ databases">
        <authorList>
            <person name="Quirk P.G."/>
            <person name="Krulwich T.A."/>
        </authorList>
    </citation>
    <scope>NUCLEOTIDE SEQUENCE [LARGE SCALE GENOMIC DNA]</scope>
    <source>
        <strain evidence="8 9">CC-BB4</strain>
    </source>
</reference>
<keyword evidence="5 6" id="KW-0472">Membrane</keyword>
<evidence type="ECO:0000256" key="3">
    <source>
        <dbReference type="ARBA" id="ARBA00022692"/>
    </source>
</evidence>
<dbReference type="InterPro" id="IPR050638">
    <property type="entry name" value="AA-Vitamin_Transporters"/>
</dbReference>
<evidence type="ECO:0000259" key="7">
    <source>
        <dbReference type="Pfam" id="PF00892"/>
    </source>
</evidence>
<dbReference type="InterPro" id="IPR000620">
    <property type="entry name" value="EamA_dom"/>
</dbReference>
<feature type="transmembrane region" description="Helical" evidence="6">
    <location>
        <begin position="41"/>
        <end position="64"/>
    </location>
</feature>
<keyword evidence="4 6" id="KW-1133">Transmembrane helix</keyword>
<proteinExistence type="inferred from homology"/>
<dbReference type="Proteomes" id="UP000254889">
    <property type="component" value="Chromosome"/>
</dbReference>
<dbReference type="OrthoDB" id="184388at2"/>
<feature type="transmembrane region" description="Helical" evidence="6">
    <location>
        <begin position="223"/>
        <end position="247"/>
    </location>
</feature>
<feature type="transmembrane region" description="Helical" evidence="6">
    <location>
        <begin position="160"/>
        <end position="180"/>
    </location>
</feature>
<dbReference type="GO" id="GO:0016020">
    <property type="term" value="C:membrane"/>
    <property type="evidence" value="ECO:0007669"/>
    <property type="project" value="UniProtKB-SubCell"/>
</dbReference>
<evidence type="ECO:0000256" key="6">
    <source>
        <dbReference type="SAM" id="Phobius"/>
    </source>
</evidence>
<dbReference type="AlphaFoldDB" id="A0A345ZYS9"/>
<feature type="domain" description="EamA" evidence="7">
    <location>
        <begin position="19"/>
        <end position="148"/>
    </location>
</feature>